<evidence type="ECO:0000256" key="5">
    <source>
        <dbReference type="ARBA" id="ARBA00023136"/>
    </source>
</evidence>
<evidence type="ECO:0000256" key="3">
    <source>
        <dbReference type="ARBA" id="ARBA00022692"/>
    </source>
</evidence>
<protein>
    <submittedName>
        <fullName evidence="9">MotA/TolQ/ExbB proton channel family protein</fullName>
    </submittedName>
</protein>
<reference evidence="9" key="1">
    <citation type="submission" date="2019-04" db="EMBL/GenBank/DDBJ databases">
        <title>Evolution of Biomass-Degrading Anaerobic Consortia Revealed by Metagenomics.</title>
        <authorList>
            <person name="Peng X."/>
        </authorList>
    </citation>
    <scope>NUCLEOTIDE SEQUENCE</scope>
    <source>
        <strain evidence="9">SIG14</strain>
    </source>
</reference>
<organism evidence="9 10">
    <name type="scientific">Methanobrevibacter olleyae</name>
    <dbReference type="NCBI Taxonomy" id="294671"/>
    <lineage>
        <taxon>Archaea</taxon>
        <taxon>Methanobacteriati</taxon>
        <taxon>Methanobacteriota</taxon>
        <taxon>Methanomada group</taxon>
        <taxon>Methanobacteria</taxon>
        <taxon>Methanobacteriales</taxon>
        <taxon>Methanobacteriaceae</taxon>
        <taxon>Methanobrevibacter</taxon>
    </lineage>
</organism>
<feature type="domain" description="MotA/TolQ/ExbB proton channel" evidence="8">
    <location>
        <begin position="126"/>
        <end position="218"/>
    </location>
</feature>
<dbReference type="Proteomes" id="UP000732619">
    <property type="component" value="Unassembled WGS sequence"/>
</dbReference>
<keyword evidence="2" id="KW-1003">Cell membrane</keyword>
<feature type="transmembrane region" description="Helical" evidence="7">
    <location>
        <begin position="163"/>
        <end position="182"/>
    </location>
</feature>
<evidence type="ECO:0000259" key="8">
    <source>
        <dbReference type="Pfam" id="PF01618"/>
    </source>
</evidence>
<feature type="transmembrane region" description="Helical" evidence="7">
    <location>
        <begin position="188"/>
        <end position="212"/>
    </location>
</feature>
<dbReference type="EMBL" id="SUTG01000013">
    <property type="protein sequence ID" value="MBE6512291.1"/>
    <property type="molecule type" value="Genomic_DNA"/>
</dbReference>
<comment type="caution">
    <text evidence="9">The sequence shown here is derived from an EMBL/GenBank/DDBJ whole genome shotgun (WGS) entry which is preliminary data.</text>
</comment>
<keyword evidence="6" id="KW-0813">Transport</keyword>
<proteinExistence type="inferred from homology"/>
<dbReference type="GO" id="GO:0005886">
    <property type="term" value="C:plasma membrane"/>
    <property type="evidence" value="ECO:0007669"/>
    <property type="project" value="UniProtKB-SubCell"/>
</dbReference>
<dbReference type="AlphaFoldDB" id="A0A8T3VSN2"/>
<evidence type="ECO:0000313" key="10">
    <source>
        <dbReference type="Proteomes" id="UP000732619"/>
    </source>
</evidence>
<evidence type="ECO:0000256" key="1">
    <source>
        <dbReference type="ARBA" id="ARBA00004651"/>
    </source>
</evidence>
<keyword evidence="6" id="KW-0653">Protein transport</keyword>
<dbReference type="PANTHER" id="PTHR30625">
    <property type="entry name" value="PROTEIN TOLQ"/>
    <property type="match status" value="1"/>
</dbReference>
<comment type="subcellular location">
    <subcellularLocation>
        <location evidence="1">Cell membrane</location>
        <topology evidence="1">Multi-pass membrane protein</topology>
    </subcellularLocation>
    <subcellularLocation>
        <location evidence="6">Membrane</location>
        <topology evidence="6">Multi-pass membrane protein</topology>
    </subcellularLocation>
</comment>
<dbReference type="Pfam" id="PF01618">
    <property type="entry name" value="MotA_ExbB"/>
    <property type="match status" value="1"/>
</dbReference>
<accession>A0A8T3VSN2</accession>
<dbReference type="InterPro" id="IPR050790">
    <property type="entry name" value="ExbB/TolQ_transport"/>
</dbReference>
<dbReference type="GO" id="GO:0017038">
    <property type="term" value="P:protein import"/>
    <property type="evidence" value="ECO:0007669"/>
    <property type="project" value="TreeGrafter"/>
</dbReference>
<keyword evidence="3 7" id="KW-0812">Transmembrane</keyword>
<evidence type="ECO:0000256" key="4">
    <source>
        <dbReference type="ARBA" id="ARBA00022989"/>
    </source>
</evidence>
<evidence type="ECO:0000256" key="6">
    <source>
        <dbReference type="RuleBase" id="RU004057"/>
    </source>
</evidence>
<keyword evidence="5 7" id="KW-0472">Membrane</keyword>
<comment type="similarity">
    <text evidence="6">Belongs to the exbB/tolQ family.</text>
</comment>
<dbReference type="InterPro" id="IPR002898">
    <property type="entry name" value="MotA_ExbB_proton_chnl"/>
</dbReference>
<sequence length="246" mass="26783">MINIGNTLIFADEAAFQGSNGLLSMFSNTNGTGLPILDSSLTAITQALQIPVIILLIAFLIFAVYTLGKLLSEHFSRKKVPVRLIKEMIYSIYDAESAEDIKNVVNSADIQKSQKRILSELADSEHLGKKSRETLARRLIDNEEDKIAQNLNKTDIVTRIGPTLGLMGTLIPMGPGLAALGTGDVTTLASAITIAFNTTVIGIGAGAIAYFASKLRRRWFGEYLANLDALMDAILDNIDKRDERLK</sequence>
<keyword evidence="4 7" id="KW-1133">Transmembrane helix</keyword>
<name>A0A8T3VSN2_METOL</name>
<dbReference type="PANTHER" id="PTHR30625:SF3">
    <property type="entry name" value="TOL-PAL SYSTEM PROTEIN TOLQ"/>
    <property type="match status" value="1"/>
</dbReference>
<evidence type="ECO:0000313" key="9">
    <source>
        <dbReference type="EMBL" id="MBE6512291.1"/>
    </source>
</evidence>
<feature type="transmembrane region" description="Helical" evidence="7">
    <location>
        <begin position="48"/>
        <end position="68"/>
    </location>
</feature>
<evidence type="ECO:0000256" key="2">
    <source>
        <dbReference type="ARBA" id="ARBA00022475"/>
    </source>
</evidence>
<evidence type="ECO:0000256" key="7">
    <source>
        <dbReference type="SAM" id="Phobius"/>
    </source>
</evidence>
<gene>
    <name evidence="9" type="ORF">E7Z75_03940</name>
</gene>